<dbReference type="PANTHER" id="PTHR21330">
    <property type="entry name" value="E3 SUMO-PROTEIN LIGASE NSE2"/>
    <property type="match status" value="1"/>
</dbReference>
<dbReference type="GO" id="GO:0005634">
    <property type="term" value="C:nucleus"/>
    <property type="evidence" value="ECO:0007669"/>
    <property type="project" value="UniProtKB-SubCell"/>
</dbReference>
<reference evidence="6 7" key="1">
    <citation type="journal article" date="2016" name="G3 (Bethesda)">
        <title>First Draft Assembly and Annotation of the Genome of a California Endemic Oak Quercus lobata Nee (Fagaceae).</title>
        <authorList>
            <person name="Sork V.L."/>
            <person name="Fitz-Gibbon S.T."/>
            <person name="Puiu D."/>
            <person name="Crepeau M."/>
            <person name="Gugger P.F."/>
            <person name="Sherman R."/>
            <person name="Stevens K."/>
            <person name="Langley C.H."/>
            <person name="Pellegrini M."/>
            <person name="Salzberg S.L."/>
        </authorList>
    </citation>
    <scope>NUCLEOTIDE SEQUENCE [LARGE SCALE GENOMIC DNA]</scope>
    <source>
        <strain evidence="6 7">cv. SW786</strain>
    </source>
</reference>
<organism evidence="6 7">
    <name type="scientific">Quercus lobata</name>
    <name type="common">Valley oak</name>
    <dbReference type="NCBI Taxonomy" id="97700"/>
    <lineage>
        <taxon>Eukaryota</taxon>
        <taxon>Viridiplantae</taxon>
        <taxon>Streptophyta</taxon>
        <taxon>Embryophyta</taxon>
        <taxon>Tracheophyta</taxon>
        <taxon>Spermatophyta</taxon>
        <taxon>Magnoliopsida</taxon>
        <taxon>eudicotyledons</taxon>
        <taxon>Gunneridae</taxon>
        <taxon>Pentapetalae</taxon>
        <taxon>rosids</taxon>
        <taxon>fabids</taxon>
        <taxon>Fagales</taxon>
        <taxon>Fagaceae</taxon>
        <taxon>Quercus</taxon>
    </lineage>
</organism>
<dbReference type="UniPathway" id="UPA00886"/>
<dbReference type="EMBL" id="LRBV02000008">
    <property type="status" value="NOT_ANNOTATED_CDS"/>
    <property type="molecule type" value="Genomic_DNA"/>
</dbReference>
<dbReference type="GO" id="GO:0061665">
    <property type="term" value="F:SUMO ligase activity"/>
    <property type="evidence" value="ECO:0007669"/>
    <property type="project" value="TreeGrafter"/>
</dbReference>
<dbReference type="InterPro" id="IPR026846">
    <property type="entry name" value="Nse2(Mms21)"/>
</dbReference>
<dbReference type="FunCoup" id="A0A7N2MCM1">
    <property type="interactions" value="2368"/>
</dbReference>
<name>A0A7N2MCM1_QUELO</name>
<keyword evidence="4" id="KW-0833">Ubl conjugation pathway</keyword>
<keyword evidence="5" id="KW-0539">Nucleus</keyword>
<evidence type="ECO:0000256" key="1">
    <source>
        <dbReference type="ARBA" id="ARBA00004123"/>
    </source>
</evidence>
<dbReference type="PANTHER" id="PTHR21330:SF1">
    <property type="entry name" value="E3 SUMO-PROTEIN LIGASE NSE2"/>
    <property type="match status" value="1"/>
</dbReference>
<dbReference type="Gramene" id="QL08p023707:mrna">
    <property type="protein sequence ID" value="QL08p023707:mrna"/>
    <property type="gene ID" value="QL08p023707"/>
</dbReference>
<keyword evidence="7" id="KW-1185">Reference proteome</keyword>
<sequence length="159" mass="17666">MASTSASRSSGGVSGRIRTAASTLYSDNQSLIAEIRKALNMMKEVAIDLERDNQSQMVKEIENAAVELSGKYEQSTHFSTAIHSVADRYQLGPELTNFKKLFDDEIVNLKANSSSVPENHPIIRQFREAIWESMKKRRNEVLPASFVVCPPLALHIAMG</sequence>
<dbReference type="AlphaFoldDB" id="A0A7N2MCM1"/>
<comment type="subcellular location">
    <subcellularLocation>
        <location evidence="1">Nucleus</location>
    </subcellularLocation>
</comment>
<evidence type="ECO:0000256" key="2">
    <source>
        <dbReference type="ARBA" id="ARBA00004718"/>
    </source>
</evidence>
<keyword evidence="3" id="KW-0808">Transferase</keyword>
<evidence type="ECO:0000256" key="4">
    <source>
        <dbReference type="ARBA" id="ARBA00022786"/>
    </source>
</evidence>
<dbReference type="GO" id="GO:0016925">
    <property type="term" value="P:protein sumoylation"/>
    <property type="evidence" value="ECO:0007669"/>
    <property type="project" value="UniProtKB-UniPathway"/>
</dbReference>
<dbReference type="GO" id="GO:0000724">
    <property type="term" value="P:double-strand break repair via homologous recombination"/>
    <property type="evidence" value="ECO:0007669"/>
    <property type="project" value="InterPro"/>
</dbReference>
<evidence type="ECO:0000313" key="7">
    <source>
        <dbReference type="Proteomes" id="UP000594261"/>
    </source>
</evidence>
<dbReference type="EnsemblPlants" id="QL08p023707:mrna">
    <property type="protein sequence ID" value="QL08p023707:mrna"/>
    <property type="gene ID" value="QL08p023707"/>
</dbReference>
<dbReference type="InParanoid" id="A0A7N2MCM1"/>
<proteinExistence type="predicted"/>
<evidence type="ECO:0000256" key="3">
    <source>
        <dbReference type="ARBA" id="ARBA00022679"/>
    </source>
</evidence>
<evidence type="ECO:0000313" key="6">
    <source>
        <dbReference type="EnsemblPlants" id="QL08p023707:mrna"/>
    </source>
</evidence>
<dbReference type="GO" id="GO:0030915">
    <property type="term" value="C:Smc5-Smc6 complex"/>
    <property type="evidence" value="ECO:0007669"/>
    <property type="project" value="InterPro"/>
</dbReference>
<dbReference type="Proteomes" id="UP000594261">
    <property type="component" value="Chromosome 8"/>
</dbReference>
<accession>A0A7N2MCM1</accession>
<comment type="pathway">
    <text evidence="2">Protein modification; protein sumoylation.</text>
</comment>
<reference evidence="6" key="2">
    <citation type="submission" date="2021-01" db="UniProtKB">
        <authorList>
            <consortium name="EnsemblPlants"/>
        </authorList>
    </citation>
    <scope>IDENTIFICATION</scope>
</reference>
<protein>
    <submittedName>
        <fullName evidence="6">Uncharacterized protein</fullName>
    </submittedName>
</protein>
<evidence type="ECO:0000256" key="5">
    <source>
        <dbReference type="ARBA" id="ARBA00023242"/>
    </source>
</evidence>